<dbReference type="STRING" id="4155.A0A022QPD1"/>
<dbReference type="Proteomes" id="UP000030748">
    <property type="component" value="Unassembled WGS sequence"/>
</dbReference>
<dbReference type="InterPro" id="IPR003029">
    <property type="entry name" value="S1_domain"/>
</dbReference>
<accession>A0A022QPD1</accession>
<dbReference type="Pfam" id="PF00575">
    <property type="entry name" value="S1"/>
    <property type="match status" value="1"/>
</dbReference>
<feature type="domain" description="S1 motif" evidence="2">
    <location>
        <begin position="113"/>
        <end position="182"/>
    </location>
</feature>
<evidence type="ECO:0000313" key="3">
    <source>
        <dbReference type="EMBL" id="EYU29816.1"/>
    </source>
</evidence>
<dbReference type="eggNOG" id="KOG1071">
    <property type="taxonomic scope" value="Eukaryota"/>
</dbReference>
<dbReference type="GO" id="GO:0003746">
    <property type="term" value="F:translation elongation factor activity"/>
    <property type="evidence" value="ECO:0000318"/>
    <property type="project" value="GO_Central"/>
</dbReference>
<sequence>MAPLIPCTTTNSISPTSGVAFTINRRSNCYLSRFNITIKLNRQTLQAQKYTLPLSKSVGLQTFSQIRIGSVFYVHSVGAATDAEGTSGGSFKRSRYVRKSEMPPVNNEDLIPGATFTGKVRSIQPFGAFIDFGSFTDGLVHVSNLSNEFVKDVGSIVSVGQEVVVRLIEANMETRRISLSMRNVMTSANDEEDFDENLIQQGVVHTATNPFVLAFRTNKVISAFLDELEKEKQNEHDLLVADISDKIVAQVKENAVDEKLVKGTSAACIGSSSYKDGKESRNLPMDVYNEYKGDLVGGARDHVII</sequence>
<evidence type="ECO:0000313" key="4">
    <source>
        <dbReference type="Proteomes" id="UP000030748"/>
    </source>
</evidence>
<dbReference type="Gene3D" id="2.40.50.140">
    <property type="entry name" value="Nucleic acid-binding proteins"/>
    <property type="match status" value="1"/>
</dbReference>
<dbReference type="GO" id="GO:0005739">
    <property type="term" value="C:mitochondrion"/>
    <property type="evidence" value="ECO:0007669"/>
    <property type="project" value="GOC"/>
</dbReference>
<dbReference type="PROSITE" id="PS50126">
    <property type="entry name" value="S1"/>
    <property type="match status" value="1"/>
</dbReference>
<gene>
    <name evidence="3" type="ORF">MIMGU_mgv11b021295mg</name>
</gene>
<dbReference type="PANTHER" id="PTHR10724">
    <property type="entry name" value="30S RIBOSOMAL PROTEIN S1"/>
    <property type="match status" value="1"/>
</dbReference>
<dbReference type="SUPFAM" id="SSF50249">
    <property type="entry name" value="Nucleic acid-binding proteins"/>
    <property type="match status" value="1"/>
</dbReference>
<dbReference type="PhylomeDB" id="A0A022QPD1"/>
<evidence type="ECO:0000256" key="1">
    <source>
        <dbReference type="ARBA" id="ARBA00025453"/>
    </source>
</evidence>
<name>A0A022QPD1_ERYGU</name>
<dbReference type="AlphaFoldDB" id="A0A022QPD1"/>
<dbReference type="EMBL" id="KI631148">
    <property type="protein sequence ID" value="EYU29816.1"/>
    <property type="molecule type" value="Genomic_DNA"/>
</dbReference>
<dbReference type="GO" id="GO:0070125">
    <property type="term" value="P:mitochondrial translational elongation"/>
    <property type="evidence" value="ECO:0000318"/>
    <property type="project" value="GO_Central"/>
</dbReference>
<proteinExistence type="predicted"/>
<comment type="function">
    <text evidence="1">Associates with the EF-Tu.GDP complex and induces the exchange of GDP to GTP. It remains bound to the aminoacyl-tRNA.EF-Tu.GTP complex up to the GTP hydrolysis stage on the ribosome.</text>
</comment>
<dbReference type="SMART" id="SM00316">
    <property type="entry name" value="S1"/>
    <property type="match status" value="1"/>
</dbReference>
<dbReference type="PANTHER" id="PTHR10724:SF10">
    <property type="entry name" value="S1 RNA-BINDING DOMAIN-CONTAINING PROTEIN 1"/>
    <property type="match status" value="1"/>
</dbReference>
<evidence type="ECO:0000259" key="2">
    <source>
        <dbReference type="PROSITE" id="PS50126"/>
    </source>
</evidence>
<reference evidence="3 4" key="1">
    <citation type="journal article" date="2013" name="Proc. Natl. Acad. Sci. U.S.A.">
        <title>Fine-scale variation in meiotic recombination in Mimulus inferred from population shotgun sequencing.</title>
        <authorList>
            <person name="Hellsten U."/>
            <person name="Wright K.M."/>
            <person name="Jenkins J."/>
            <person name="Shu S."/>
            <person name="Yuan Y."/>
            <person name="Wessler S.R."/>
            <person name="Schmutz J."/>
            <person name="Willis J.H."/>
            <person name="Rokhsar D.S."/>
        </authorList>
    </citation>
    <scope>NUCLEOTIDE SEQUENCE [LARGE SCALE GENOMIC DNA]</scope>
    <source>
        <strain evidence="4">cv. DUN x IM62</strain>
    </source>
</reference>
<organism evidence="3 4">
    <name type="scientific">Erythranthe guttata</name>
    <name type="common">Yellow monkey flower</name>
    <name type="synonym">Mimulus guttatus</name>
    <dbReference type="NCBI Taxonomy" id="4155"/>
    <lineage>
        <taxon>Eukaryota</taxon>
        <taxon>Viridiplantae</taxon>
        <taxon>Streptophyta</taxon>
        <taxon>Embryophyta</taxon>
        <taxon>Tracheophyta</taxon>
        <taxon>Spermatophyta</taxon>
        <taxon>Magnoliopsida</taxon>
        <taxon>eudicotyledons</taxon>
        <taxon>Gunneridae</taxon>
        <taxon>Pentapetalae</taxon>
        <taxon>asterids</taxon>
        <taxon>lamiids</taxon>
        <taxon>Lamiales</taxon>
        <taxon>Phrymaceae</taxon>
        <taxon>Erythranthe</taxon>
    </lineage>
</organism>
<protein>
    <recommendedName>
        <fullName evidence="2">S1 motif domain-containing protein</fullName>
    </recommendedName>
</protein>
<keyword evidence="4" id="KW-1185">Reference proteome</keyword>
<dbReference type="FunFam" id="2.40.50.140:FF:000051">
    <property type="entry name" value="RNA-binding transcriptional accessory protein"/>
    <property type="match status" value="1"/>
</dbReference>
<dbReference type="GO" id="GO:0003729">
    <property type="term" value="F:mRNA binding"/>
    <property type="evidence" value="ECO:0007669"/>
    <property type="project" value="UniProtKB-ARBA"/>
</dbReference>
<dbReference type="InterPro" id="IPR050437">
    <property type="entry name" value="Ribos_protein_bS1-like"/>
</dbReference>
<dbReference type="InterPro" id="IPR012340">
    <property type="entry name" value="NA-bd_OB-fold"/>
</dbReference>